<evidence type="ECO:0000313" key="2">
    <source>
        <dbReference type="Proteomes" id="UP000235554"/>
    </source>
</evidence>
<organism evidence="1 2">
    <name type="scientific">Vibrio lentus</name>
    <dbReference type="NCBI Taxonomy" id="136468"/>
    <lineage>
        <taxon>Bacteria</taxon>
        <taxon>Pseudomonadati</taxon>
        <taxon>Pseudomonadota</taxon>
        <taxon>Gammaproteobacteria</taxon>
        <taxon>Vibrionales</taxon>
        <taxon>Vibrionaceae</taxon>
        <taxon>Vibrio</taxon>
    </lineage>
</organism>
<reference evidence="2" key="1">
    <citation type="submission" date="2016-07" db="EMBL/GenBank/DDBJ databases">
        <title>Nontailed viruses are major unrecognized killers of bacteria in the ocean.</title>
        <authorList>
            <person name="Kauffman K."/>
            <person name="Hussain F."/>
            <person name="Yang J."/>
            <person name="Arevalo P."/>
            <person name="Brown J."/>
            <person name="Cutler M."/>
            <person name="Kelly L."/>
            <person name="Polz M.F."/>
        </authorList>
    </citation>
    <scope>NUCLEOTIDE SEQUENCE [LARGE SCALE GENOMIC DNA]</scope>
    <source>
        <strain evidence="2">10N.261.48.A1</strain>
    </source>
</reference>
<gene>
    <name evidence="1" type="ORF">BCT50_22155</name>
</gene>
<dbReference type="AlphaFoldDB" id="A0A855IU18"/>
<protein>
    <recommendedName>
        <fullName evidence="3">ASCH domain-containing protein</fullName>
    </recommendedName>
</protein>
<accession>A0A855IU18</accession>
<sequence>MSNVRPMIFNTEMVKALLNGEKTVTRRPMKPQPTDSGSGYMWWPSKVHQTMVNLDRVKGDLYWDGVASDMCPLVSVGDLIWVRETFAALGHDDYNQVNPNDVASVHEYRYKASENANLANCPDHEVRGYKWVPSIHMPKHASRLTLKVTDVRIETIAELRNNQAQISSEGFESFPQFKHVWQSVYGDCKPSFYVWVVEFEVINKNVNSYCGSSEVAA</sequence>
<proteinExistence type="predicted"/>
<dbReference type="RefSeq" id="WP_102554814.1">
    <property type="nucleotide sequence ID" value="NZ_MCZJ01000010.1"/>
</dbReference>
<dbReference type="Proteomes" id="UP000235554">
    <property type="component" value="Unassembled WGS sequence"/>
</dbReference>
<evidence type="ECO:0008006" key="3">
    <source>
        <dbReference type="Google" id="ProtNLM"/>
    </source>
</evidence>
<comment type="caution">
    <text evidence="1">The sequence shown here is derived from an EMBL/GenBank/DDBJ whole genome shotgun (WGS) entry which is preliminary data.</text>
</comment>
<dbReference type="EMBL" id="MCZJ01000010">
    <property type="protein sequence ID" value="PMM60661.1"/>
    <property type="molecule type" value="Genomic_DNA"/>
</dbReference>
<name>A0A855IU18_9VIBR</name>
<evidence type="ECO:0000313" key="1">
    <source>
        <dbReference type="EMBL" id="PMM60661.1"/>
    </source>
</evidence>